<reference evidence="1 2" key="1">
    <citation type="journal article" date="2010" name="Nature">
        <title>Genome sequencing and analysis of the model grass Brachypodium distachyon.</title>
        <authorList>
            <consortium name="International Brachypodium Initiative"/>
        </authorList>
    </citation>
    <scope>NUCLEOTIDE SEQUENCE [LARGE SCALE GENOMIC DNA]</scope>
    <source>
        <strain evidence="1 2">Bd21</strain>
    </source>
</reference>
<gene>
    <name evidence="1" type="ORF">BRADI_3g50085v3</name>
</gene>
<keyword evidence="3" id="KW-1185">Reference proteome</keyword>
<proteinExistence type="predicted"/>
<dbReference type="Gramene" id="PNT69137">
    <property type="protein sequence ID" value="PNT69137"/>
    <property type="gene ID" value="BRADI_3g50085v3"/>
</dbReference>
<reference evidence="1" key="2">
    <citation type="submission" date="2017-06" db="EMBL/GenBank/DDBJ databases">
        <title>WGS assembly of Brachypodium distachyon.</title>
        <authorList>
            <consortium name="The International Brachypodium Initiative"/>
            <person name="Lucas S."/>
            <person name="Harmon-Smith M."/>
            <person name="Lail K."/>
            <person name="Tice H."/>
            <person name="Grimwood J."/>
            <person name="Bruce D."/>
            <person name="Barry K."/>
            <person name="Shu S."/>
            <person name="Lindquist E."/>
            <person name="Wang M."/>
            <person name="Pitluck S."/>
            <person name="Vogel J.P."/>
            <person name="Garvin D.F."/>
            <person name="Mockler T.C."/>
            <person name="Schmutz J."/>
            <person name="Rokhsar D."/>
            <person name="Bevan M.W."/>
        </authorList>
    </citation>
    <scope>NUCLEOTIDE SEQUENCE</scope>
    <source>
        <strain evidence="1">Bd21</strain>
    </source>
</reference>
<dbReference type="EnsemblPlants" id="PNT69137">
    <property type="protein sequence ID" value="PNT69137"/>
    <property type="gene ID" value="BRADI_3g50085v3"/>
</dbReference>
<dbReference type="EMBL" id="CM000882">
    <property type="protein sequence ID" value="PNT69137.1"/>
    <property type="molecule type" value="Genomic_DNA"/>
</dbReference>
<evidence type="ECO:0000313" key="1">
    <source>
        <dbReference type="EMBL" id="PNT69137.1"/>
    </source>
</evidence>
<organism evidence="1">
    <name type="scientific">Brachypodium distachyon</name>
    <name type="common">Purple false brome</name>
    <name type="synonym">Trachynia distachya</name>
    <dbReference type="NCBI Taxonomy" id="15368"/>
    <lineage>
        <taxon>Eukaryota</taxon>
        <taxon>Viridiplantae</taxon>
        <taxon>Streptophyta</taxon>
        <taxon>Embryophyta</taxon>
        <taxon>Tracheophyta</taxon>
        <taxon>Spermatophyta</taxon>
        <taxon>Magnoliopsida</taxon>
        <taxon>Liliopsida</taxon>
        <taxon>Poales</taxon>
        <taxon>Poaceae</taxon>
        <taxon>BOP clade</taxon>
        <taxon>Pooideae</taxon>
        <taxon>Stipodae</taxon>
        <taxon>Brachypodieae</taxon>
        <taxon>Brachypodium</taxon>
    </lineage>
</organism>
<sequence>MGVAGHQARSYRLCDYDSCANRSPCSMATTIC</sequence>
<protein>
    <submittedName>
        <fullName evidence="1 2">Uncharacterized protein</fullName>
    </submittedName>
</protein>
<accession>A0A2K2D4D6</accession>
<evidence type="ECO:0000313" key="3">
    <source>
        <dbReference type="Proteomes" id="UP000008810"/>
    </source>
</evidence>
<dbReference type="InParanoid" id="A0A2K2D4D6"/>
<reference evidence="2" key="3">
    <citation type="submission" date="2018-08" db="UniProtKB">
        <authorList>
            <consortium name="EnsemblPlants"/>
        </authorList>
    </citation>
    <scope>IDENTIFICATION</scope>
    <source>
        <strain evidence="2">cv. Bd21</strain>
    </source>
</reference>
<evidence type="ECO:0000313" key="2">
    <source>
        <dbReference type="EnsemblPlants" id="PNT69137"/>
    </source>
</evidence>
<dbReference type="Proteomes" id="UP000008810">
    <property type="component" value="Chromosome 3"/>
</dbReference>
<name>A0A2K2D4D6_BRADI</name>
<dbReference type="AlphaFoldDB" id="A0A2K2D4D6"/>